<dbReference type="InterPro" id="IPR007219">
    <property type="entry name" value="XnlR_reg_dom"/>
</dbReference>
<evidence type="ECO:0000256" key="6">
    <source>
        <dbReference type="ARBA" id="ARBA00023163"/>
    </source>
</evidence>
<feature type="compositionally biased region" description="Low complexity" evidence="8">
    <location>
        <begin position="1069"/>
        <end position="1080"/>
    </location>
</feature>
<comment type="subcellular location">
    <subcellularLocation>
        <location evidence="1">Nucleus</location>
    </subcellularLocation>
</comment>
<dbReference type="GO" id="GO:0006351">
    <property type="term" value="P:DNA-templated transcription"/>
    <property type="evidence" value="ECO:0007669"/>
    <property type="project" value="InterPro"/>
</dbReference>
<evidence type="ECO:0000256" key="2">
    <source>
        <dbReference type="ARBA" id="ARBA00022723"/>
    </source>
</evidence>
<feature type="compositionally biased region" description="Polar residues" evidence="8">
    <location>
        <begin position="221"/>
        <end position="234"/>
    </location>
</feature>
<feature type="compositionally biased region" description="Low complexity" evidence="8">
    <location>
        <begin position="898"/>
        <end position="910"/>
    </location>
</feature>
<keyword evidence="2" id="KW-0479">Metal-binding</keyword>
<keyword evidence="6" id="KW-0804">Transcription</keyword>
<feature type="domain" description="Zn(2)-C6 fungal-type" evidence="9">
    <location>
        <begin position="24"/>
        <end position="53"/>
    </location>
</feature>
<dbReference type="Pfam" id="PF04082">
    <property type="entry name" value="Fungal_trans"/>
    <property type="match status" value="1"/>
</dbReference>
<dbReference type="CDD" id="cd12148">
    <property type="entry name" value="fungal_TF_MHR"/>
    <property type="match status" value="1"/>
</dbReference>
<feature type="compositionally biased region" description="Low complexity" evidence="8">
    <location>
        <begin position="191"/>
        <end position="204"/>
    </location>
</feature>
<dbReference type="EMBL" id="JAAAIP010000072">
    <property type="protein sequence ID" value="KAG0326825.1"/>
    <property type="molecule type" value="Genomic_DNA"/>
</dbReference>
<feature type="compositionally biased region" description="Polar residues" evidence="8">
    <location>
        <begin position="148"/>
        <end position="171"/>
    </location>
</feature>
<dbReference type="InterPro" id="IPR036864">
    <property type="entry name" value="Zn2-C6_fun-type_DNA-bd_sf"/>
</dbReference>
<evidence type="ECO:0000313" key="10">
    <source>
        <dbReference type="EMBL" id="KAG0326825.1"/>
    </source>
</evidence>
<comment type="caution">
    <text evidence="10">The sequence shown here is derived from an EMBL/GenBank/DDBJ whole genome shotgun (WGS) entry which is preliminary data.</text>
</comment>
<evidence type="ECO:0000256" key="5">
    <source>
        <dbReference type="ARBA" id="ARBA00023125"/>
    </source>
</evidence>
<feature type="compositionally biased region" description="Low complexity" evidence="8">
    <location>
        <begin position="1016"/>
        <end position="1043"/>
    </location>
</feature>
<evidence type="ECO:0000256" key="1">
    <source>
        <dbReference type="ARBA" id="ARBA00004123"/>
    </source>
</evidence>
<dbReference type="Gene3D" id="4.10.240.10">
    <property type="entry name" value="Zn(2)-C6 fungal-type DNA-binding domain"/>
    <property type="match status" value="1"/>
</dbReference>
<dbReference type="GO" id="GO:0005634">
    <property type="term" value="C:nucleus"/>
    <property type="evidence" value="ECO:0007669"/>
    <property type="project" value="UniProtKB-SubCell"/>
</dbReference>
<dbReference type="SMART" id="SM00066">
    <property type="entry name" value="GAL4"/>
    <property type="match status" value="1"/>
</dbReference>
<dbReference type="OrthoDB" id="270167at2759"/>
<dbReference type="Pfam" id="PF00172">
    <property type="entry name" value="Zn_clus"/>
    <property type="match status" value="1"/>
</dbReference>
<dbReference type="SUPFAM" id="SSF57701">
    <property type="entry name" value="Zn2/Cys6 DNA-binding domain"/>
    <property type="match status" value="1"/>
</dbReference>
<feature type="compositionally biased region" description="Low complexity" evidence="8">
    <location>
        <begin position="958"/>
        <end position="986"/>
    </location>
</feature>
<feature type="region of interest" description="Disordered" evidence="8">
    <location>
        <begin position="1004"/>
        <end position="1080"/>
    </location>
</feature>
<evidence type="ECO:0000256" key="3">
    <source>
        <dbReference type="ARBA" id="ARBA00022833"/>
    </source>
</evidence>
<evidence type="ECO:0000256" key="4">
    <source>
        <dbReference type="ARBA" id="ARBA00023015"/>
    </source>
</evidence>
<feature type="region of interest" description="Disordered" evidence="8">
    <location>
        <begin position="191"/>
        <end position="271"/>
    </location>
</feature>
<feature type="region of interest" description="Disordered" evidence="8">
    <location>
        <begin position="892"/>
        <end position="925"/>
    </location>
</feature>
<keyword evidence="5" id="KW-0238">DNA-binding</keyword>
<accession>A0A9P6RTL2</accession>
<keyword evidence="11" id="KW-1185">Reference proteome</keyword>
<dbReference type="PROSITE" id="PS00463">
    <property type="entry name" value="ZN2_CY6_FUNGAL_1"/>
    <property type="match status" value="1"/>
</dbReference>
<dbReference type="PANTHER" id="PTHR31313:SF81">
    <property type="entry name" value="TY1 ENHANCER ACTIVATOR"/>
    <property type="match status" value="1"/>
</dbReference>
<dbReference type="GO" id="GO:0000981">
    <property type="term" value="F:DNA-binding transcription factor activity, RNA polymerase II-specific"/>
    <property type="evidence" value="ECO:0007669"/>
    <property type="project" value="InterPro"/>
</dbReference>
<dbReference type="CDD" id="cd00067">
    <property type="entry name" value="GAL4"/>
    <property type="match status" value="1"/>
</dbReference>
<dbReference type="InterPro" id="IPR051615">
    <property type="entry name" value="Transcr_Regulatory_Elem"/>
</dbReference>
<dbReference type="PANTHER" id="PTHR31313">
    <property type="entry name" value="TY1 ENHANCER ACTIVATOR"/>
    <property type="match status" value="1"/>
</dbReference>
<keyword evidence="7" id="KW-0539">Nucleus</keyword>
<dbReference type="GO" id="GO:0008270">
    <property type="term" value="F:zinc ion binding"/>
    <property type="evidence" value="ECO:0007669"/>
    <property type="project" value="InterPro"/>
</dbReference>
<feature type="compositionally biased region" description="Polar residues" evidence="8">
    <location>
        <begin position="1044"/>
        <end position="1059"/>
    </location>
</feature>
<feature type="compositionally biased region" description="Low complexity" evidence="8">
    <location>
        <begin position="235"/>
        <end position="254"/>
    </location>
</feature>
<dbReference type="PROSITE" id="PS50048">
    <property type="entry name" value="ZN2_CY6_FUNGAL_2"/>
    <property type="match status" value="1"/>
</dbReference>
<evidence type="ECO:0000256" key="7">
    <source>
        <dbReference type="ARBA" id="ARBA00023242"/>
    </source>
</evidence>
<evidence type="ECO:0000313" key="11">
    <source>
        <dbReference type="Proteomes" id="UP000738325"/>
    </source>
</evidence>
<name>A0A9P6RTL2_9FUNG</name>
<proteinExistence type="predicted"/>
<feature type="region of interest" description="Disordered" evidence="8">
    <location>
        <begin position="93"/>
        <end position="171"/>
    </location>
</feature>
<sequence>MTDLAPPTLGIALPPTSVLKIRDACLPCRKQRSKCDGQPCCARCARLDLECTYVELVKAPTPVKKEPWQEFLSTTGAKPEALDILPTELFKDQSAGPLQDASTFPWQKSKMSRRRKQTAGAKRCTCPVPPTADPAGQDSPDSMAPKASSLNGQAQDGSSSDPSATVGTVSSTPAEFTQGISPAVSAVSLSSTSASTSTSSAAGASKRRGRSITGPCRVHNPQLSTKSSRSVTTGLSSHATPSSTGSSSVGSSASLRHRPPHSNEPVQLPSSVIETSEKINSLSQKLSRLFVFPDTHQAPAPPPPQLEILQSRALSPVLQSHLIQLYLAQCLPTQPILDAPTFLAQLAAQDYCTPPHPLVIAAMCAAAARCIDDADVERLWAEQDPPLPNPIYPNYANGEPRVRCARDMIWSIGEYFAALAKAYLRAELPLVQSPDRSGGMGDPLTVVQGLIMISTWDASVGRQRECQACAALALRIMIAGGWHLMDHPSGDGCTDSRIKMWGTLERELARRCWWFLWIAEKWSAAILTQYVTLHLSLCETLSLPRAFRATDLNDQRTAMFFQQSIQAAYLVGAIIQLHYHPFEAEDGTDYDHEANAHDVRRLGERMTEIDNHLDAWHKAIPEVFRPDWGQTAADSGDSAAGFETVGNSQFFHAGGDWWWQHAMGGMLEMSYLGLKLLLHQPQHVVSKAPSPASRLTLAQYANKITLTGERLWQYPTTRPTFYHMAGAFLWMALCYQQENTLSDNPRIRTPACVNMQKSYYLIKKAGRLVHSNEDEPLTELESTSGPLNVPFMRPTDEQRVKPMMEVFKEMFPITRQALRDKGFGLRTQPNATSKISSSMLIQNPHSGSAIRNIAAAVNALGPASTTTSISAGAASVMGSSMGPGPSTYYLAPLTPPGTSSTSVASSATESLGSAPSPSPPPPCTHVPQCSNGGVCTVSQVNSEQLFAVGLDSSIQQQQQHFQQQMHQQQQQQQQQQHQQQQQQHQHPSLFHAQHNPALGQINFNVNRNQVPPTPQLPLQHQHTYPSRPQQQHPQQQHSQFPQQTLQNGLPHPSSQQPFQLAQGVPPQPQSQSQPQQTLEQTFPQPLQQQPLQHVAMTSLTDPLNSIINMNSDPFSSIMQIEPNPLSSLIDYSEWLNHSLE</sequence>
<dbReference type="InterPro" id="IPR001138">
    <property type="entry name" value="Zn2Cys6_DnaBD"/>
</dbReference>
<reference evidence="10" key="1">
    <citation type="journal article" date="2020" name="Fungal Divers.">
        <title>Resolving the Mortierellaceae phylogeny through synthesis of multi-gene phylogenetics and phylogenomics.</title>
        <authorList>
            <person name="Vandepol N."/>
            <person name="Liber J."/>
            <person name="Desiro A."/>
            <person name="Na H."/>
            <person name="Kennedy M."/>
            <person name="Barry K."/>
            <person name="Grigoriev I.V."/>
            <person name="Miller A.N."/>
            <person name="O'Donnell K."/>
            <person name="Stajich J.E."/>
            <person name="Bonito G."/>
        </authorList>
    </citation>
    <scope>NUCLEOTIDE SEQUENCE</scope>
    <source>
        <strain evidence="10">REB-010B</strain>
    </source>
</reference>
<keyword evidence="3" id="KW-0862">Zinc</keyword>
<protein>
    <recommendedName>
        <fullName evidence="9">Zn(2)-C6 fungal-type domain-containing protein</fullName>
    </recommendedName>
</protein>
<evidence type="ECO:0000256" key="8">
    <source>
        <dbReference type="SAM" id="MobiDB-lite"/>
    </source>
</evidence>
<dbReference type="AlphaFoldDB" id="A0A9P6RTL2"/>
<keyword evidence="4" id="KW-0805">Transcription regulation</keyword>
<dbReference type="Proteomes" id="UP000738325">
    <property type="component" value="Unassembled WGS sequence"/>
</dbReference>
<gene>
    <name evidence="10" type="ORF">BGZ99_008927</name>
</gene>
<evidence type="ECO:0000259" key="9">
    <source>
        <dbReference type="PROSITE" id="PS50048"/>
    </source>
</evidence>
<feature type="region of interest" description="Disordered" evidence="8">
    <location>
        <begin position="958"/>
        <end position="988"/>
    </location>
</feature>
<organism evidence="10 11">
    <name type="scientific">Dissophora globulifera</name>
    <dbReference type="NCBI Taxonomy" id="979702"/>
    <lineage>
        <taxon>Eukaryota</taxon>
        <taxon>Fungi</taxon>
        <taxon>Fungi incertae sedis</taxon>
        <taxon>Mucoromycota</taxon>
        <taxon>Mortierellomycotina</taxon>
        <taxon>Mortierellomycetes</taxon>
        <taxon>Mortierellales</taxon>
        <taxon>Mortierellaceae</taxon>
        <taxon>Dissophora</taxon>
    </lineage>
</organism>
<dbReference type="GO" id="GO:0003677">
    <property type="term" value="F:DNA binding"/>
    <property type="evidence" value="ECO:0007669"/>
    <property type="project" value="UniProtKB-KW"/>
</dbReference>